<name>A0A840NAP5_9PSEU</name>
<gene>
    <name evidence="3" type="ORF">BJ969_001752</name>
</gene>
<organism evidence="3 4">
    <name type="scientific">Saccharopolyspora gloriosae</name>
    <dbReference type="NCBI Taxonomy" id="455344"/>
    <lineage>
        <taxon>Bacteria</taxon>
        <taxon>Bacillati</taxon>
        <taxon>Actinomycetota</taxon>
        <taxon>Actinomycetes</taxon>
        <taxon>Pseudonocardiales</taxon>
        <taxon>Pseudonocardiaceae</taxon>
        <taxon>Saccharopolyspora</taxon>
    </lineage>
</organism>
<evidence type="ECO:0000313" key="4">
    <source>
        <dbReference type="Proteomes" id="UP000580474"/>
    </source>
</evidence>
<dbReference type="Gene3D" id="1.10.260.40">
    <property type="entry name" value="lambda repressor-like DNA-binding domains"/>
    <property type="match status" value="1"/>
</dbReference>
<dbReference type="GO" id="GO:0043531">
    <property type="term" value="F:ADP binding"/>
    <property type="evidence" value="ECO:0007669"/>
    <property type="project" value="InterPro"/>
</dbReference>
<dbReference type="Pfam" id="PF13560">
    <property type="entry name" value="HTH_31"/>
    <property type="match status" value="1"/>
</dbReference>
<reference evidence="3 4" key="1">
    <citation type="submission" date="2020-08" db="EMBL/GenBank/DDBJ databases">
        <title>Sequencing the genomes of 1000 actinobacteria strains.</title>
        <authorList>
            <person name="Klenk H.-P."/>
        </authorList>
    </citation>
    <scope>NUCLEOTIDE SEQUENCE [LARGE SCALE GENOMIC DNA]</scope>
    <source>
        <strain evidence="3 4">DSM 45582</strain>
    </source>
</reference>
<protein>
    <submittedName>
        <fullName evidence="3">Transcriptional regulator with XRE-family HTH domain</fullName>
    </submittedName>
</protein>
<dbReference type="Proteomes" id="UP000580474">
    <property type="component" value="Unassembled WGS sequence"/>
</dbReference>
<dbReference type="Gene3D" id="3.40.50.300">
    <property type="entry name" value="P-loop containing nucleotide triphosphate hydrolases"/>
    <property type="match status" value="1"/>
</dbReference>
<dbReference type="AlphaFoldDB" id="A0A840NAP5"/>
<dbReference type="InterPro" id="IPR010982">
    <property type="entry name" value="Lambda_DNA-bd_dom_sf"/>
</dbReference>
<dbReference type="PROSITE" id="PS50943">
    <property type="entry name" value="HTH_CROC1"/>
    <property type="match status" value="1"/>
</dbReference>
<dbReference type="PANTHER" id="PTHR47691">
    <property type="entry name" value="REGULATOR-RELATED"/>
    <property type="match status" value="1"/>
</dbReference>
<accession>A0A840NAP5</accession>
<feature type="domain" description="HTH cro/C1-type" evidence="2">
    <location>
        <begin position="19"/>
        <end position="74"/>
    </location>
</feature>
<dbReference type="RefSeq" id="WP_184478321.1">
    <property type="nucleotide sequence ID" value="NZ_JACHIV010000001.1"/>
</dbReference>
<dbReference type="SUPFAM" id="SSF52540">
    <property type="entry name" value="P-loop containing nucleoside triphosphate hydrolases"/>
    <property type="match status" value="1"/>
</dbReference>
<dbReference type="GO" id="GO:0003677">
    <property type="term" value="F:DNA binding"/>
    <property type="evidence" value="ECO:0007669"/>
    <property type="project" value="InterPro"/>
</dbReference>
<dbReference type="InterPro" id="IPR001387">
    <property type="entry name" value="Cro/C1-type_HTH"/>
</dbReference>
<dbReference type="PRINTS" id="PR00364">
    <property type="entry name" value="DISEASERSIST"/>
</dbReference>
<sequence>MAKVEPGGSPPHLGFGSVLRRRRARAGLTQEELARRTGISTRAIGDMERGRVTRPQTRTLRALAAALATDEAELRNPLPGNGNDPDRAETGWWGGLLCEPPPEIADLAGREQETATLLAVLDDQRSARSAPVVAVTGAPGVGKSTFLVHSGHRLAGRFPDGCFFLSMRRDGRRSPGHALGTVLRALGVAADRLPAGADARSSLYRSLLRDRKVLLLLDDVVDEAQVRPLLPSNPDCLVLLAGTRGLAGLESVFRIPLDVLTPAHSVRLLAGIVGTERIRREPSASLALADLCGHLPLALRIAGNRLAGRPRWRVADLLRLLGDGRRRLTALTAGDLAVRTAFEASYRECGELARALFRRLALAEEPDITVRRAAVLAEVDVDSAERGLEELVDVGLLESAAGTGRYVLRELLRLYAEERLGAEEPGGEPACTARPRSLPALRTPRPPQPVQCPATEPPVLNTLDTDESVFSE</sequence>
<feature type="region of interest" description="Disordered" evidence="1">
    <location>
        <begin position="423"/>
        <end position="472"/>
    </location>
</feature>
<dbReference type="Pfam" id="PF13191">
    <property type="entry name" value="AAA_16"/>
    <property type="match status" value="1"/>
</dbReference>
<comment type="caution">
    <text evidence="3">The sequence shown here is derived from an EMBL/GenBank/DDBJ whole genome shotgun (WGS) entry which is preliminary data.</text>
</comment>
<dbReference type="PANTHER" id="PTHR47691:SF3">
    <property type="entry name" value="HTH-TYPE TRANSCRIPTIONAL REGULATOR RV0890C-RELATED"/>
    <property type="match status" value="1"/>
</dbReference>
<proteinExistence type="predicted"/>
<dbReference type="InterPro" id="IPR027417">
    <property type="entry name" value="P-loop_NTPase"/>
</dbReference>
<dbReference type="InterPro" id="IPR041664">
    <property type="entry name" value="AAA_16"/>
</dbReference>
<evidence type="ECO:0000256" key="1">
    <source>
        <dbReference type="SAM" id="MobiDB-lite"/>
    </source>
</evidence>
<evidence type="ECO:0000313" key="3">
    <source>
        <dbReference type="EMBL" id="MBB5068664.1"/>
    </source>
</evidence>
<keyword evidence="4" id="KW-1185">Reference proteome</keyword>
<dbReference type="CDD" id="cd00093">
    <property type="entry name" value="HTH_XRE"/>
    <property type="match status" value="1"/>
</dbReference>
<dbReference type="SUPFAM" id="SSF47413">
    <property type="entry name" value="lambda repressor-like DNA-binding domains"/>
    <property type="match status" value="1"/>
</dbReference>
<evidence type="ECO:0000259" key="2">
    <source>
        <dbReference type="PROSITE" id="PS50943"/>
    </source>
</evidence>
<dbReference type="SMART" id="SM00530">
    <property type="entry name" value="HTH_XRE"/>
    <property type="match status" value="1"/>
</dbReference>
<dbReference type="EMBL" id="JACHIV010000001">
    <property type="protein sequence ID" value="MBB5068664.1"/>
    <property type="molecule type" value="Genomic_DNA"/>
</dbReference>